<dbReference type="InterPro" id="IPR013573">
    <property type="entry name" value="Tscrpt_reg_YcdC_C"/>
</dbReference>
<accession>W9UZJ2</accession>
<dbReference type="InterPro" id="IPR036271">
    <property type="entry name" value="Tet_transcr_reg_TetR-rel_C_sf"/>
</dbReference>
<dbReference type="SUPFAM" id="SSF48498">
    <property type="entry name" value="Tetracyclin repressor-like, C-terminal domain"/>
    <property type="match status" value="1"/>
</dbReference>
<evidence type="ECO:0000313" key="5">
    <source>
        <dbReference type="Proteomes" id="UP000019464"/>
    </source>
</evidence>
<dbReference type="PATRIC" id="fig|1229521.3.peg.744"/>
<feature type="DNA-binding region" description="H-T-H motif" evidence="2">
    <location>
        <begin position="48"/>
        <end position="67"/>
    </location>
</feature>
<keyword evidence="1 2" id="KW-0238">DNA-binding</keyword>
<dbReference type="PRINTS" id="PR00455">
    <property type="entry name" value="HTHTETR"/>
</dbReference>
<evidence type="ECO:0000313" key="4">
    <source>
        <dbReference type="EMBL" id="EXJ12484.1"/>
    </source>
</evidence>
<protein>
    <submittedName>
        <fullName evidence="4">Rut operon repressor</fullName>
    </submittedName>
</protein>
<dbReference type="PANTHER" id="PTHR30055">
    <property type="entry name" value="HTH-TYPE TRANSCRIPTIONAL REGULATOR RUTR"/>
    <property type="match status" value="1"/>
</dbReference>
<dbReference type="Pfam" id="PF00440">
    <property type="entry name" value="TetR_N"/>
    <property type="match status" value="1"/>
</dbReference>
<dbReference type="Gene3D" id="1.10.10.60">
    <property type="entry name" value="Homeodomain-like"/>
    <property type="match status" value="1"/>
</dbReference>
<dbReference type="InterPro" id="IPR001647">
    <property type="entry name" value="HTH_TetR"/>
</dbReference>
<dbReference type="Pfam" id="PF08362">
    <property type="entry name" value="TetR_C_3"/>
    <property type="match status" value="1"/>
</dbReference>
<gene>
    <name evidence="4" type="primary">rutR_1</name>
    <name evidence="4" type="ORF">D791_00729</name>
</gene>
<dbReference type="GO" id="GO:0045892">
    <property type="term" value="P:negative regulation of DNA-templated transcription"/>
    <property type="evidence" value="ECO:0007669"/>
    <property type="project" value="InterPro"/>
</dbReference>
<dbReference type="PROSITE" id="PS50977">
    <property type="entry name" value="HTH_TETR_2"/>
    <property type="match status" value="1"/>
</dbReference>
<dbReference type="GO" id="GO:0003700">
    <property type="term" value="F:DNA-binding transcription factor activity"/>
    <property type="evidence" value="ECO:0007669"/>
    <property type="project" value="TreeGrafter"/>
</dbReference>
<dbReference type="SUPFAM" id="SSF46689">
    <property type="entry name" value="Homeodomain-like"/>
    <property type="match status" value="1"/>
</dbReference>
<evidence type="ECO:0000256" key="1">
    <source>
        <dbReference type="ARBA" id="ARBA00023125"/>
    </source>
</evidence>
<keyword evidence="5" id="KW-1185">Reference proteome</keyword>
<reference evidence="5" key="1">
    <citation type="submission" date="2012-11" db="EMBL/GenBank/DDBJ databases">
        <authorList>
            <person name="Singh A."/>
            <person name="Pinnaka A.K."/>
            <person name="Vaidya B."/>
        </authorList>
    </citation>
    <scope>NUCLEOTIDE SEQUENCE [LARGE SCALE GENOMIC DNA]</scope>
    <source>
        <strain evidence="5">AK23</strain>
    </source>
</reference>
<reference evidence="4 5" key="2">
    <citation type="journal article" date="2015" name="Syst. Appl. Microbiol.">
        <title>Nitrincola nitratireducens sp. nov. isolated from a haloalkaline crater lake.</title>
        <authorList>
            <person name="Singh A."/>
            <person name="Vaidya B."/>
            <person name="Tanuku N.R."/>
            <person name="Pinnaka A.K."/>
        </authorList>
    </citation>
    <scope>NUCLEOTIDE SEQUENCE [LARGE SCALE GENOMIC DNA]</scope>
    <source>
        <strain evidence="4 5">AK23</strain>
    </source>
</reference>
<dbReference type="GO" id="GO:0000976">
    <property type="term" value="F:transcription cis-regulatory region binding"/>
    <property type="evidence" value="ECO:0007669"/>
    <property type="project" value="TreeGrafter"/>
</dbReference>
<comment type="caution">
    <text evidence="4">The sequence shown here is derived from an EMBL/GenBank/DDBJ whole genome shotgun (WGS) entry which is preliminary data.</text>
</comment>
<organism evidence="4 5">
    <name type="scientific">Nitrincola nitratireducens</name>
    <dbReference type="NCBI Taxonomy" id="1229521"/>
    <lineage>
        <taxon>Bacteria</taxon>
        <taxon>Pseudomonadati</taxon>
        <taxon>Pseudomonadota</taxon>
        <taxon>Gammaproteobacteria</taxon>
        <taxon>Oceanospirillales</taxon>
        <taxon>Oceanospirillaceae</taxon>
        <taxon>Nitrincola</taxon>
    </lineage>
</organism>
<feature type="domain" description="HTH tetR-type" evidence="3">
    <location>
        <begin position="25"/>
        <end position="85"/>
    </location>
</feature>
<dbReference type="EMBL" id="AONB01000002">
    <property type="protein sequence ID" value="EXJ12484.1"/>
    <property type="molecule type" value="Genomic_DNA"/>
</dbReference>
<dbReference type="Gene3D" id="1.10.357.10">
    <property type="entry name" value="Tetracycline Repressor, domain 2"/>
    <property type="match status" value="1"/>
</dbReference>
<dbReference type="Proteomes" id="UP000019464">
    <property type="component" value="Unassembled WGS sequence"/>
</dbReference>
<name>W9UZJ2_9GAMM</name>
<evidence type="ECO:0000256" key="2">
    <source>
        <dbReference type="PROSITE-ProRule" id="PRU00335"/>
    </source>
</evidence>
<dbReference type="OrthoDB" id="6860332at2"/>
<proteinExistence type="predicted"/>
<dbReference type="PANTHER" id="PTHR30055:SF196">
    <property type="entry name" value="HTH-TYPE TRANSCRIPTIONAL REGULATOR RUTR"/>
    <property type="match status" value="1"/>
</dbReference>
<evidence type="ECO:0000259" key="3">
    <source>
        <dbReference type="PROSITE" id="PS50977"/>
    </source>
</evidence>
<dbReference type="AlphaFoldDB" id="W9UZJ2"/>
<dbReference type="InterPro" id="IPR050109">
    <property type="entry name" value="HTH-type_TetR-like_transc_reg"/>
</dbReference>
<dbReference type="InterPro" id="IPR009057">
    <property type="entry name" value="Homeodomain-like_sf"/>
</dbReference>
<dbReference type="STRING" id="1229521.D791_00729"/>
<sequence>MKECFILLFKIVSHQQEKPAGRIRKQNETLILRAAEIEFAEKGFAGASMNAIAQRAGLPKANLHYYFKNKIGLYIAVLSDIIELWDETLSAITAEDDPAEVLTHYIRRKIDFSREYSLASRIFASEIISGAPNMSTYFSDNYHGWFAGRVAVFQAWIDQGKLDPITPEHLLFMIWSTTQHYADFAIQIAAALNKPEPDIEDYEKATETITHIILKGCGVKRVDSVRS</sequence>